<reference evidence="2" key="1">
    <citation type="journal article" date="2019" name="Int. J. Syst. Evol. Microbiol.">
        <title>The Global Catalogue of Microorganisms (GCM) 10K type strain sequencing project: providing services to taxonomists for standard genome sequencing and annotation.</title>
        <authorList>
            <consortium name="The Broad Institute Genomics Platform"/>
            <consortium name="The Broad Institute Genome Sequencing Center for Infectious Disease"/>
            <person name="Wu L."/>
            <person name="Ma J."/>
        </authorList>
    </citation>
    <scope>NUCLEOTIDE SEQUENCE [LARGE SCALE GENOMIC DNA]</scope>
    <source>
        <strain evidence="2">CGMCC 1.15197</strain>
    </source>
</reference>
<evidence type="ECO:0000313" key="2">
    <source>
        <dbReference type="Proteomes" id="UP000632273"/>
    </source>
</evidence>
<protein>
    <submittedName>
        <fullName evidence="1">Uncharacterized protein</fullName>
    </submittedName>
</protein>
<sequence>MVNKSLYLEDMSNDDLHLKQYKWSRILMYALDNSNEILFNILFEGKEFTDIINYLRESILGIYNIAPKIYNSGKVIRLALNEDTKRFILDKKWAEWKGFPLEDVSFIKDDIELVATITHEDYILINLTDEEKIIFEDNNPNLFCLIEASDKFL</sequence>
<name>A0ABQ1UVY1_9BACT</name>
<dbReference type="EMBL" id="BMHT01000013">
    <property type="protein sequence ID" value="GGF27942.1"/>
    <property type="molecule type" value="Genomic_DNA"/>
</dbReference>
<accession>A0ABQ1UVY1</accession>
<dbReference type="Proteomes" id="UP000632273">
    <property type="component" value="Unassembled WGS sequence"/>
</dbReference>
<evidence type="ECO:0000313" key="1">
    <source>
        <dbReference type="EMBL" id="GGF27942.1"/>
    </source>
</evidence>
<organism evidence="1 2">
    <name type="scientific">Hymenobacter cavernae</name>
    <dbReference type="NCBI Taxonomy" id="2044852"/>
    <lineage>
        <taxon>Bacteria</taxon>
        <taxon>Pseudomonadati</taxon>
        <taxon>Bacteroidota</taxon>
        <taxon>Cytophagia</taxon>
        <taxon>Cytophagales</taxon>
        <taxon>Hymenobacteraceae</taxon>
        <taxon>Hymenobacter</taxon>
    </lineage>
</organism>
<keyword evidence="2" id="KW-1185">Reference proteome</keyword>
<proteinExistence type="predicted"/>
<comment type="caution">
    <text evidence="1">The sequence shown here is derived from an EMBL/GenBank/DDBJ whole genome shotgun (WGS) entry which is preliminary data.</text>
</comment>
<gene>
    <name evidence="1" type="ORF">GCM10011383_44560</name>
</gene>